<dbReference type="GO" id="GO:0042732">
    <property type="term" value="P:D-xylose metabolic process"/>
    <property type="evidence" value="ECO:0007669"/>
    <property type="project" value="UniProtKB-UniRule"/>
</dbReference>
<keyword evidence="6" id="KW-0547">Nucleotide-binding</keyword>
<evidence type="ECO:0000259" key="7">
    <source>
        <dbReference type="Pfam" id="PF00370"/>
    </source>
</evidence>
<dbReference type="GO" id="GO:0005997">
    <property type="term" value="P:xylulose metabolic process"/>
    <property type="evidence" value="ECO:0007669"/>
    <property type="project" value="TreeGrafter"/>
</dbReference>
<dbReference type="OrthoDB" id="1728974at2759"/>
<dbReference type="EMBL" id="RSCD01000006">
    <property type="protein sequence ID" value="RSH92123.1"/>
    <property type="molecule type" value="Genomic_DNA"/>
</dbReference>
<dbReference type="CDD" id="cd07776">
    <property type="entry name" value="ASKHA_NBD_FGGY_SpXK-like"/>
    <property type="match status" value="1"/>
</dbReference>
<keyword evidence="4 6" id="KW-0418">Kinase</keyword>
<dbReference type="Pfam" id="PF00370">
    <property type="entry name" value="FGGY_N"/>
    <property type="match status" value="1"/>
</dbReference>
<protein>
    <recommendedName>
        <fullName evidence="6">Xylulose kinase</fullName>
        <ecNumber evidence="6">2.7.1.17</ecNumber>
    </recommendedName>
</protein>
<evidence type="ECO:0000313" key="9">
    <source>
        <dbReference type="EMBL" id="RSH92123.1"/>
    </source>
</evidence>
<reference evidence="9 10" key="1">
    <citation type="submission" date="2018-11" db="EMBL/GenBank/DDBJ databases">
        <title>Genome sequence of Saitozyma podzolica DSM 27192.</title>
        <authorList>
            <person name="Aliyu H."/>
            <person name="Gorte O."/>
            <person name="Ochsenreither K."/>
        </authorList>
    </citation>
    <scope>NUCLEOTIDE SEQUENCE [LARGE SCALE GENOMIC DNA]</scope>
    <source>
        <strain evidence="9 10">DSM 27192</strain>
    </source>
</reference>
<evidence type="ECO:0000256" key="2">
    <source>
        <dbReference type="ARBA" id="ARBA00022629"/>
    </source>
</evidence>
<feature type="domain" description="Carbohydrate kinase FGGY C-terminal" evidence="8">
    <location>
        <begin position="300"/>
        <end position="496"/>
    </location>
</feature>
<keyword evidence="6" id="KW-0067">ATP-binding</keyword>
<dbReference type="PANTHER" id="PTHR10196:SF57">
    <property type="entry name" value="XYLULOSE KINASE"/>
    <property type="match status" value="1"/>
</dbReference>
<dbReference type="GO" id="GO:0005524">
    <property type="term" value="F:ATP binding"/>
    <property type="evidence" value="ECO:0007669"/>
    <property type="project" value="UniProtKB-UniRule"/>
</dbReference>
<dbReference type="Proteomes" id="UP000279259">
    <property type="component" value="Unassembled WGS sequence"/>
</dbReference>
<dbReference type="STRING" id="1890683.A0A427YM13"/>
<dbReference type="PANTHER" id="PTHR10196">
    <property type="entry name" value="SUGAR KINASE"/>
    <property type="match status" value="1"/>
</dbReference>
<comment type="similarity">
    <text evidence="1 6">Belongs to the FGGY kinase family.</text>
</comment>
<dbReference type="EC" id="2.7.1.17" evidence="6"/>
<comment type="catalytic activity">
    <reaction evidence="5 6">
        <text>D-xylulose + ATP = D-xylulose 5-phosphate + ADP + H(+)</text>
        <dbReference type="Rhea" id="RHEA:10964"/>
        <dbReference type="ChEBI" id="CHEBI:15378"/>
        <dbReference type="ChEBI" id="CHEBI:17140"/>
        <dbReference type="ChEBI" id="CHEBI:30616"/>
        <dbReference type="ChEBI" id="CHEBI:57737"/>
        <dbReference type="ChEBI" id="CHEBI:456216"/>
        <dbReference type="EC" id="2.7.1.17"/>
    </reaction>
</comment>
<keyword evidence="3 6" id="KW-0808">Transferase</keyword>
<keyword evidence="6" id="KW-0119">Carbohydrate metabolism</keyword>
<dbReference type="Pfam" id="PF02782">
    <property type="entry name" value="FGGY_C"/>
    <property type="match status" value="1"/>
</dbReference>
<evidence type="ECO:0000259" key="8">
    <source>
        <dbReference type="Pfam" id="PF02782"/>
    </source>
</evidence>
<evidence type="ECO:0000256" key="1">
    <source>
        <dbReference type="ARBA" id="ARBA00009156"/>
    </source>
</evidence>
<dbReference type="GO" id="GO:0004856">
    <property type="term" value="F:D-xylulokinase activity"/>
    <property type="evidence" value="ECO:0007669"/>
    <property type="project" value="UniProtKB-UniRule"/>
</dbReference>
<dbReference type="GO" id="GO:0005829">
    <property type="term" value="C:cytosol"/>
    <property type="evidence" value="ECO:0007669"/>
    <property type="project" value="TreeGrafter"/>
</dbReference>
<gene>
    <name evidence="9" type="ORF">EHS25_008536</name>
</gene>
<evidence type="ECO:0000256" key="4">
    <source>
        <dbReference type="ARBA" id="ARBA00022777"/>
    </source>
</evidence>
<keyword evidence="10" id="KW-1185">Reference proteome</keyword>
<dbReference type="InterPro" id="IPR018484">
    <property type="entry name" value="FGGY_N"/>
</dbReference>
<comment type="caution">
    <text evidence="9">The sequence shown here is derived from an EMBL/GenBank/DDBJ whole genome shotgun (WGS) entry which is preliminary data.</text>
</comment>
<accession>A0A427YM13</accession>
<dbReference type="InterPro" id="IPR042024">
    <property type="entry name" value="D-XK_euk"/>
</dbReference>
<comment type="function">
    <text evidence="6">Highly specific D-xylulose kinase which participates in the catabolism of xylose. Xylose is a major component of hemicelluloses such as xylan. Most fungi utilize D-xylose via three enzymatic reactions, xylose reductase (XR), xylitol dehydrogenase (XDH), and xylulokinase, to form xylulose 5-phosphate, which enters pentose phosphate pathway.</text>
</comment>
<evidence type="ECO:0000256" key="5">
    <source>
        <dbReference type="ARBA" id="ARBA00048885"/>
    </source>
</evidence>
<evidence type="ECO:0000256" key="6">
    <source>
        <dbReference type="RuleBase" id="RU367058"/>
    </source>
</evidence>
<dbReference type="InterPro" id="IPR043129">
    <property type="entry name" value="ATPase_NBD"/>
</dbReference>
<evidence type="ECO:0000256" key="3">
    <source>
        <dbReference type="ARBA" id="ARBA00022679"/>
    </source>
</evidence>
<sequence length="596" mass="64916">MPAPTFLGLDASTQSLKASLLSSDLDVLRELAVNFDADLPHYRTRGGVLHGPKGSGEVFSPVMMVVEAMDLLFERIKAAEWDLSTVRGAAAAGQQHASVYWSRDSEEILRTIDPKTPLSSQMSGAFSRGVIPNWQDSSTTAECRALEAACGGPDGLARATGSKAHERFTGAQIMRFRRVDPDGYAKTSRISLVSSFITTLLCLDGEVKGIDESDACGMNLWTMDTARRGWNEKVLAAIDPGLGLGEKLGKVETDTGRVVGKIGSWFVHRYGLDPECCVFPGTGDNPATFLSLTLLPGEGLVSLGTSDVVLVSTESYNPHPEYHAFFHPAQIAPPSVQDDDKREVGPIRYFNMLVYKNGSLAREHVRDEYYAKSWDAFNAAVESDRPKTGSDLPGQAAFWWLLPDIIPDGAHGTYKYVSPRTGSGTSDAAAARRVPEFPDVQTNALAILESQLLNYRARSSAILDSAKGLSRVYATGGAAKNGTIVSLMADVLGAEVCKNVELDPETGKWDDANWNACSVGMAYKARWGWERHTTDRKWASFDEVIQECRQRRARTRGSALGEDEGIRVVAKPGPGAAAYDKSVDWWQALEQRALRE</sequence>
<dbReference type="InterPro" id="IPR018485">
    <property type="entry name" value="FGGY_C"/>
</dbReference>
<dbReference type="Gene3D" id="3.30.420.40">
    <property type="match status" value="2"/>
</dbReference>
<evidence type="ECO:0000313" key="10">
    <source>
        <dbReference type="Proteomes" id="UP000279259"/>
    </source>
</evidence>
<organism evidence="9 10">
    <name type="scientific">Saitozyma podzolica</name>
    <dbReference type="NCBI Taxonomy" id="1890683"/>
    <lineage>
        <taxon>Eukaryota</taxon>
        <taxon>Fungi</taxon>
        <taxon>Dikarya</taxon>
        <taxon>Basidiomycota</taxon>
        <taxon>Agaricomycotina</taxon>
        <taxon>Tremellomycetes</taxon>
        <taxon>Tremellales</taxon>
        <taxon>Trimorphomycetaceae</taxon>
        <taxon>Saitozyma</taxon>
    </lineage>
</organism>
<proteinExistence type="inferred from homology"/>
<feature type="domain" description="Carbohydrate kinase FGGY N-terminal" evidence="7">
    <location>
        <begin position="133"/>
        <end position="289"/>
    </location>
</feature>
<keyword evidence="2 6" id="KW-0859">Xylose metabolism</keyword>
<dbReference type="SUPFAM" id="SSF53067">
    <property type="entry name" value="Actin-like ATPase domain"/>
    <property type="match status" value="2"/>
</dbReference>
<dbReference type="AlphaFoldDB" id="A0A427YM13"/>
<name>A0A427YM13_9TREE</name>